<feature type="compositionally biased region" description="Basic and acidic residues" evidence="1">
    <location>
        <begin position="117"/>
        <end position="126"/>
    </location>
</feature>
<reference evidence="2 4" key="1">
    <citation type="journal article" date="2020" name="Stud. Mycol.">
        <title>101 Dothideomycetes genomes: a test case for predicting lifestyles and emergence of pathogens.</title>
        <authorList>
            <person name="Haridas S."/>
            <person name="Albert R."/>
            <person name="Binder M."/>
            <person name="Bloem J."/>
            <person name="Labutti K."/>
            <person name="Salamov A."/>
            <person name="Andreopoulos B."/>
            <person name="Baker S."/>
            <person name="Barry K."/>
            <person name="Bills G."/>
            <person name="Bluhm B."/>
            <person name="Cannon C."/>
            <person name="Castanera R."/>
            <person name="Culley D."/>
            <person name="Daum C."/>
            <person name="Ezra D."/>
            <person name="Gonzalez J."/>
            <person name="Henrissat B."/>
            <person name="Kuo A."/>
            <person name="Liang C."/>
            <person name="Lipzen A."/>
            <person name="Lutzoni F."/>
            <person name="Magnuson J."/>
            <person name="Mondo S."/>
            <person name="Nolan M."/>
            <person name="Ohm R."/>
            <person name="Pangilinan J."/>
            <person name="Park H.-J."/>
            <person name="Ramirez L."/>
            <person name="Alfaro M."/>
            <person name="Sun H."/>
            <person name="Tritt A."/>
            <person name="Yoshinaga Y."/>
            <person name="Zwiers L.-H."/>
            <person name="Turgeon B."/>
            <person name="Goodwin S."/>
            <person name="Spatafora J."/>
            <person name="Crous P."/>
            <person name="Grigoriev I."/>
        </authorList>
    </citation>
    <scope>NUCLEOTIDE SEQUENCE</scope>
    <source>
        <strain evidence="2 4">CBS 304.34</strain>
    </source>
</reference>
<feature type="region of interest" description="Disordered" evidence="1">
    <location>
        <begin position="484"/>
        <end position="583"/>
    </location>
</feature>
<feature type="compositionally biased region" description="Low complexity" evidence="1">
    <location>
        <begin position="518"/>
        <end position="533"/>
    </location>
</feature>
<dbReference type="GeneID" id="54467870"/>
<feature type="compositionally biased region" description="Polar residues" evidence="1">
    <location>
        <begin position="244"/>
        <end position="257"/>
    </location>
</feature>
<dbReference type="EMBL" id="MU003694">
    <property type="protein sequence ID" value="KAF2815405.1"/>
    <property type="molecule type" value="Genomic_DNA"/>
</dbReference>
<feature type="region of interest" description="Disordered" evidence="1">
    <location>
        <begin position="244"/>
        <end position="289"/>
    </location>
</feature>
<proteinExistence type="predicted"/>
<evidence type="ECO:0000313" key="3">
    <source>
        <dbReference type="Proteomes" id="UP000504636"/>
    </source>
</evidence>
<feature type="compositionally biased region" description="Polar residues" evidence="1">
    <location>
        <begin position="135"/>
        <end position="144"/>
    </location>
</feature>
<evidence type="ECO:0000313" key="2">
    <source>
        <dbReference type="EMBL" id="KAF2815405.1"/>
    </source>
</evidence>
<accession>A0A6A6Z5E2</accession>
<dbReference type="AlphaFoldDB" id="A0A6A6Z5E2"/>
<gene>
    <name evidence="2 4" type="ORF">BDZ99DRAFT_550193</name>
</gene>
<feature type="region of interest" description="Disordered" evidence="1">
    <location>
        <begin position="385"/>
        <end position="422"/>
    </location>
</feature>
<feature type="region of interest" description="Disordered" evidence="1">
    <location>
        <begin position="15"/>
        <end position="70"/>
    </location>
</feature>
<name>A0A6A6Z5E2_9PEZI</name>
<feature type="compositionally biased region" description="Low complexity" evidence="1">
    <location>
        <begin position="541"/>
        <end position="556"/>
    </location>
</feature>
<sequence>MDVLQRFLPATKPISPTLLDRHATPIPPGIETTTSSHSRDHTPENAERDENRTSPDVTVESKPSSPIVMPPIITIIGDSDESGRSSSSDAGLAEHRIDSGDISDHTIQNHDHRTLIPRTLPRDAPRRKAGRQRLRGTSSNSGIESISRYKQKVDEVKVLEQEVRELRISPSGTPPHRPWKLKRVSTAPGLCEKHITDGNIHGEPRFVWIPSTLSRADTSCQTADVTPSEKSAGNDCSTPLRACLSQSPKNRTSSPSSIPHKPIVKNSAIGSPPSGLTGKRRKHGHQRTKAVDFDSPTSLFMSSVSKLKSWVAEKDSAMTADPEIEIAKAVSFIKPRSKSKAADSAVTRTDVHVVAISAPEDDASLKKPRKLSATPTKQIVQTDAGAYGVVWDDPPTSSSDNETRRRGSDAGQALEAASSTGLEGVDTKLSDWSWRTLGSFDQATRRDRKPSHFVPNIVVFPDDSYQNTVPAIASGRHTYLRHTASSTLDSSSDAEPSAAPLQSSSLLPRRDPPPPPNSASSSGLLLPRRSPSAGRNSPSRTTSTTDSSLSSTTSDLHQAAFLPPPPSPSADHPSWPRAKKDSLFPSASDEHLHLTSTHRLSHIDNLHFRTHKDSLAVARAKWERKYSQAMGLVGAGGVDPERFRGRCSVAIARKRMKGRREVGRGRLESLSEGGGVGLGGGEVRVATARAGEMVGGGEGRVVRIVE</sequence>
<keyword evidence="3" id="KW-1185">Reference proteome</keyword>
<reference evidence="4" key="2">
    <citation type="submission" date="2020-04" db="EMBL/GenBank/DDBJ databases">
        <authorList>
            <consortium name="NCBI Genome Project"/>
        </authorList>
    </citation>
    <scope>NUCLEOTIDE SEQUENCE</scope>
    <source>
        <strain evidence="4">CBS 304.34</strain>
    </source>
</reference>
<feature type="compositionally biased region" description="Low complexity" evidence="1">
    <location>
        <begin position="484"/>
        <end position="507"/>
    </location>
</feature>
<feature type="compositionally biased region" description="Basic residues" evidence="1">
    <location>
        <begin position="278"/>
        <end position="288"/>
    </location>
</feature>
<evidence type="ECO:0000256" key="1">
    <source>
        <dbReference type="SAM" id="MobiDB-lite"/>
    </source>
</evidence>
<protein>
    <submittedName>
        <fullName evidence="2 4">Uncharacterized protein</fullName>
    </submittedName>
</protein>
<dbReference type="RefSeq" id="XP_033582369.1">
    <property type="nucleotide sequence ID" value="XM_033726977.1"/>
</dbReference>
<feature type="compositionally biased region" description="Basic and acidic residues" evidence="1">
    <location>
        <begin position="37"/>
        <end position="53"/>
    </location>
</feature>
<dbReference type="OrthoDB" id="3944862at2759"/>
<dbReference type="Proteomes" id="UP000504636">
    <property type="component" value="Unplaced"/>
</dbReference>
<reference evidence="4" key="3">
    <citation type="submission" date="2025-04" db="UniProtKB">
        <authorList>
            <consortium name="RefSeq"/>
        </authorList>
    </citation>
    <scope>IDENTIFICATION</scope>
    <source>
        <strain evidence="4">CBS 304.34</strain>
    </source>
</reference>
<feature type="region of interest" description="Disordered" evidence="1">
    <location>
        <begin position="117"/>
        <end position="146"/>
    </location>
</feature>
<organism evidence="2">
    <name type="scientific">Mytilinidion resinicola</name>
    <dbReference type="NCBI Taxonomy" id="574789"/>
    <lineage>
        <taxon>Eukaryota</taxon>
        <taxon>Fungi</taxon>
        <taxon>Dikarya</taxon>
        <taxon>Ascomycota</taxon>
        <taxon>Pezizomycotina</taxon>
        <taxon>Dothideomycetes</taxon>
        <taxon>Pleosporomycetidae</taxon>
        <taxon>Mytilinidiales</taxon>
        <taxon>Mytilinidiaceae</taxon>
        <taxon>Mytilinidion</taxon>
    </lineage>
</organism>
<evidence type="ECO:0000313" key="4">
    <source>
        <dbReference type="RefSeq" id="XP_033582369.1"/>
    </source>
</evidence>